<evidence type="ECO:0000313" key="5">
    <source>
        <dbReference type="Proteomes" id="UP000307874"/>
    </source>
</evidence>
<dbReference type="Pfam" id="PF00535">
    <property type="entry name" value="Glycos_transf_2"/>
    <property type="match status" value="1"/>
</dbReference>
<keyword evidence="4" id="KW-0808">Transferase</keyword>
<dbReference type="PANTHER" id="PTHR43179">
    <property type="entry name" value="RHAMNOSYLTRANSFERASE WBBL"/>
    <property type="match status" value="1"/>
</dbReference>
<keyword evidence="1" id="KW-0175">Coiled coil</keyword>
<organism evidence="4 5">
    <name type="scientific">Martelella lutilitoris</name>
    <dbReference type="NCBI Taxonomy" id="2583532"/>
    <lineage>
        <taxon>Bacteria</taxon>
        <taxon>Pseudomonadati</taxon>
        <taxon>Pseudomonadota</taxon>
        <taxon>Alphaproteobacteria</taxon>
        <taxon>Hyphomicrobiales</taxon>
        <taxon>Aurantimonadaceae</taxon>
        <taxon>Martelella</taxon>
    </lineage>
</organism>
<dbReference type="Pfam" id="PF13578">
    <property type="entry name" value="Methyltransf_24"/>
    <property type="match status" value="1"/>
</dbReference>
<name>A0A5C4JM24_9HYPH</name>
<dbReference type="SUPFAM" id="SSF53756">
    <property type="entry name" value="UDP-Glycosyltransferase/glycogen phosphorylase"/>
    <property type="match status" value="2"/>
</dbReference>
<protein>
    <submittedName>
        <fullName evidence="4">Glycosyltransferase</fullName>
    </submittedName>
</protein>
<dbReference type="SUPFAM" id="SSF53448">
    <property type="entry name" value="Nucleotide-diphospho-sugar transferases"/>
    <property type="match status" value="1"/>
</dbReference>
<dbReference type="InterPro" id="IPR029063">
    <property type="entry name" value="SAM-dependent_MTases_sf"/>
</dbReference>
<proteinExistence type="predicted"/>
<reference evidence="4 5" key="2">
    <citation type="submission" date="2019-06" db="EMBL/GenBank/DDBJ databases">
        <title>Martelella lutilitoris sp. nov., isolated from a tidal mudflat.</title>
        <authorList>
            <person name="Kim Y.-J."/>
        </authorList>
    </citation>
    <scope>NUCLEOTIDE SEQUENCE [LARGE SCALE GENOMIC DNA]</scope>
    <source>
        <strain evidence="4 5">GH2-6</strain>
    </source>
</reference>
<dbReference type="Gene3D" id="3.40.50.2000">
    <property type="entry name" value="Glycogen Phosphorylase B"/>
    <property type="match status" value="2"/>
</dbReference>
<dbReference type="EMBL" id="VCLB01000010">
    <property type="protein sequence ID" value="TNB46368.1"/>
    <property type="molecule type" value="Genomic_DNA"/>
</dbReference>
<sequence>MQEFLSRNSLISPETIVESGWLGHAPFAFHLISELNPKVFVELGTHNGFSYFCFCQAIKKHDLQTASFAVDTWVGDEHAGFYGEEVFENVSRVNESYSAFSRLVRSTFSDAVSQFPDGYINLLHIDGRHFYEDAKNDFEEWLPKLSQNAIVLFHDTQVREREFGVWKLFGELSEKYPTFNFHHQHGLGVLALGEVPECLAPFMNGDDDTATEIRQAYSLLGDKVAREWNALVAKADRDALRDETGRQKVEMDRLRAALEGAEATAAKYEKQYFKLAHSLDQAEKNTIKVRELSDRREQRIDELLGQIGILTGLLEKGADEIPRLDARQSHAEPKKVAAPNGALARELLKPKLRALNWKASLRHPFSSRKRKKYRQKQREKMLRRLDGSILMDTAPASQTVRKLISRRKARYTALYRHPFNARKRRAYRRNRIDQAQLLLQDAFVSEADPRPETICSSRPISISPRLWFYVGDTLDWLEAHQRLTGVGRVSVEILNAALSEERVDFIPCRTGRTGLDLIGMSGAELNADLFSKLGGSYQEGVGKFDAVRAPSKGDHVFFTGLVWTPKFTALFRHLFQKGIGFSVLVHDIIPLEGGADVDEAQSRRFAEWLTVALQTADRIYVSTEFVRAQILRWAILEGVEVGAQIVKAPFGAHPLKQIAAPEKQLQQDKFADLEVDDFVLSVGTIDARKNQAMLCRLWRLLLEKGHDVPQLVLAGRNDAGLGSRDSIYRDLVETGKLVVLSGLDDEEIAALTQACRFTAFPSLSEGYGLPVVESLQHGKLCLASNLPPVMEQAKDFAWYFDPNDLEGAVGVFLKALNDRPAVEAAEDRIKREFSRPTWSDAVDTLRSEGLEAAGSAPVPVISGCYRPYFPGAARFSTDKVMKRAARWCTSVDPDVSILIVNWNASALTLECIRQIWLNTEGYTYEIVIVDNGSGEEDIERLSKPIPGVTFIKIGCNRFFGEANNIAAEAARGKYVVLLNNDAFPQSGWLSAMRRMMDENPSLGAVGPMFLWPDGRVQEAGGTINEGGYPVRYGRDQDFPTQDILSERYVDYISAAALLIDREMFIAAAGFDLTFEPAYYEDSDLCFKLRALGRPVAYCPDSRVIHIEGAAANGNTKAEARRKALGDANRDKFVARWGEFLRKRDDAALSEALADFVPDKWSTPPQETAELPVAVVYTPYSVTPGGGERYLFSAARQLARTHRVEVVTPNRYSDLRLRQIGSAFDLDLGMLCFKTLAEFEKGPDPDLMLTMGNAALPPVAGRGRVRIYHCQFPFQLKENASSDGDMLQTYQAVMVNSTFTEENYRSRCRKAGLPAVPTRIVYPPVPLVEPAASRRRMILSVGRFFVGGHSKRQDLQIEAFRKLIESGVNDVELHLAGSSFPEASDIDFLASIREAAADLPVFFHVNCPIATLRRLYAESLIYWHATGLGRDLQAEPEKAEHFGISLVEAMSGGAIPVALRAGGPTEIVTDGLNGFFFEDLDGLVVQTRRLLNDTSDETLEMLSLAAHSRASDFGYQRFESAVSSLFAQDVAAGE</sequence>
<dbReference type="OrthoDB" id="9783791at2"/>
<keyword evidence="5" id="KW-1185">Reference proteome</keyword>
<gene>
    <name evidence="4" type="ORF">FF124_17730</name>
</gene>
<dbReference type="InterPro" id="IPR001296">
    <property type="entry name" value="Glyco_trans_1"/>
</dbReference>
<evidence type="ECO:0000259" key="2">
    <source>
        <dbReference type="Pfam" id="PF00534"/>
    </source>
</evidence>
<evidence type="ECO:0000313" key="4">
    <source>
        <dbReference type="EMBL" id="TNB46368.1"/>
    </source>
</evidence>
<dbReference type="Gene3D" id="3.90.550.10">
    <property type="entry name" value="Spore Coat Polysaccharide Biosynthesis Protein SpsA, Chain A"/>
    <property type="match status" value="1"/>
</dbReference>
<comment type="caution">
    <text evidence="4">The sequence shown here is derived from an EMBL/GenBank/DDBJ whole genome shotgun (WGS) entry which is preliminary data.</text>
</comment>
<evidence type="ECO:0000256" key="1">
    <source>
        <dbReference type="SAM" id="Coils"/>
    </source>
</evidence>
<dbReference type="PANTHER" id="PTHR43179:SF7">
    <property type="entry name" value="RHAMNOSYLTRANSFERASE WBBL"/>
    <property type="match status" value="1"/>
</dbReference>
<dbReference type="Gene3D" id="3.40.50.150">
    <property type="entry name" value="Vaccinia Virus protein VP39"/>
    <property type="match status" value="1"/>
</dbReference>
<evidence type="ECO:0000259" key="3">
    <source>
        <dbReference type="Pfam" id="PF00535"/>
    </source>
</evidence>
<feature type="domain" description="Glycosyl transferase family 1" evidence="2">
    <location>
        <begin position="1332"/>
        <end position="1498"/>
    </location>
</feature>
<dbReference type="CDD" id="cd03809">
    <property type="entry name" value="GT4_MtfB-like"/>
    <property type="match status" value="1"/>
</dbReference>
<dbReference type="GO" id="GO:0016757">
    <property type="term" value="F:glycosyltransferase activity"/>
    <property type="evidence" value="ECO:0007669"/>
    <property type="project" value="InterPro"/>
</dbReference>
<dbReference type="Pfam" id="PF00534">
    <property type="entry name" value="Glycos_transf_1"/>
    <property type="match status" value="2"/>
</dbReference>
<feature type="domain" description="Glycosyl transferase family 1" evidence="2">
    <location>
        <begin position="674"/>
        <end position="825"/>
    </location>
</feature>
<feature type="coiled-coil region" evidence="1">
    <location>
        <begin position="251"/>
        <end position="285"/>
    </location>
</feature>
<feature type="domain" description="Glycosyltransferase 2-like" evidence="3">
    <location>
        <begin position="896"/>
        <end position="1019"/>
    </location>
</feature>
<dbReference type="SUPFAM" id="SSF53335">
    <property type="entry name" value="S-adenosyl-L-methionine-dependent methyltransferases"/>
    <property type="match status" value="1"/>
</dbReference>
<dbReference type="Proteomes" id="UP000307874">
    <property type="component" value="Unassembled WGS sequence"/>
</dbReference>
<dbReference type="InterPro" id="IPR001173">
    <property type="entry name" value="Glyco_trans_2-like"/>
</dbReference>
<dbReference type="CDD" id="cd04186">
    <property type="entry name" value="GT_2_like_c"/>
    <property type="match status" value="1"/>
</dbReference>
<dbReference type="InterPro" id="IPR029044">
    <property type="entry name" value="Nucleotide-diphossugar_trans"/>
</dbReference>
<dbReference type="RefSeq" id="WP_138749816.1">
    <property type="nucleotide sequence ID" value="NZ_VCLB01000010.1"/>
</dbReference>
<reference evidence="4 5" key="1">
    <citation type="submission" date="2019-05" db="EMBL/GenBank/DDBJ databases">
        <authorList>
            <person name="Lee S.D."/>
        </authorList>
    </citation>
    <scope>NUCLEOTIDE SEQUENCE [LARGE SCALE GENOMIC DNA]</scope>
    <source>
        <strain evidence="4 5">GH2-6</strain>
    </source>
</reference>
<accession>A0A5C4JM24</accession>